<dbReference type="EC" id="2.4.1.-" evidence="10"/>
<evidence type="ECO:0000256" key="5">
    <source>
        <dbReference type="ARBA" id="ARBA00022679"/>
    </source>
</evidence>
<evidence type="ECO:0000256" key="7">
    <source>
        <dbReference type="ARBA" id="ARBA00022824"/>
    </source>
</evidence>
<evidence type="ECO:0000256" key="9">
    <source>
        <dbReference type="ARBA" id="ARBA00023136"/>
    </source>
</evidence>
<comment type="pathway">
    <text evidence="2 10">Protein modification; protein glycosylation.</text>
</comment>
<protein>
    <recommendedName>
        <fullName evidence="10">Alpha-1,3-glucosyltransferase</fullName>
        <ecNumber evidence="10">2.4.1.-</ecNumber>
    </recommendedName>
</protein>
<dbReference type="InterPro" id="IPR004856">
    <property type="entry name" value="Glyco_trans_ALG6/ALG8"/>
</dbReference>
<keyword evidence="4 10" id="KW-0328">Glycosyltransferase</keyword>
<dbReference type="AlphaFoldDB" id="A0AAV9F6R0"/>
<dbReference type="PANTHER" id="PTHR12413:SF1">
    <property type="entry name" value="DOLICHYL PYROPHOSPHATE MAN9GLCNAC2 ALPHA-1,3-GLUCOSYLTRANSFERASE"/>
    <property type="match status" value="1"/>
</dbReference>
<keyword evidence="5 10" id="KW-0808">Transferase</keyword>
<evidence type="ECO:0000313" key="12">
    <source>
        <dbReference type="Proteomes" id="UP001180020"/>
    </source>
</evidence>
<evidence type="ECO:0000256" key="4">
    <source>
        <dbReference type="ARBA" id="ARBA00022676"/>
    </source>
</evidence>
<dbReference type="EMBL" id="JAUJYO010000003">
    <property type="protein sequence ID" value="KAK1320934.1"/>
    <property type="molecule type" value="Genomic_DNA"/>
</dbReference>
<dbReference type="GO" id="GO:0005789">
    <property type="term" value="C:endoplasmic reticulum membrane"/>
    <property type="evidence" value="ECO:0007669"/>
    <property type="project" value="UniProtKB-SubCell"/>
</dbReference>
<evidence type="ECO:0000256" key="10">
    <source>
        <dbReference type="RuleBase" id="RU363110"/>
    </source>
</evidence>
<sequence length="119" mass="13060">MVGRIGTPAAVAMYGETLDGVGLLPPDEATIGRQHRHCDRNDDDSAASSSSIAAIFRSPLLEVFKLGLVVTLTFAVVWSPYLYSLEAVMEVLSRLAPFERGVYEDYVANFWCTFSVLVK</sequence>
<evidence type="ECO:0000256" key="1">
    <source>
        <dbReference type="ARBA" id="ARBA00004477"/>
    </source>
</evidence>
<evidence type="ECO:0000313" key="11">
    <source>
        <dbReference type="EMBL" id="KAK1320934.1"/>
    </source>
</evidence>
<evidence type="ECO:0000256" key="8">
    <source>
        <dbReference type="ARBA" id="ARBA00022989"/>
    </source>
</evidence>
<keyword evidence="7 10" id="KW-0256">Endoplasmic reticulum</keyword>
<evidence type="ECO:0000256" key="6">
    <source>
        <dbReference type="ARBA" id="ARBA00022692"/>
    </source>
</evidence>
<reference evidence="11" key="2">
    <citation type="submission" date="2023-06" db="EMBL/GenBank/DDBJ databases">
        <authorList>
            <person name="Ma L."/>
            <person name="Liu K.-W."/>
            <person name="Li Z."/>
            <person name="Hsiao Y.-Y."/>
            <person name="Qi Y."/>
            <person name="Fu T."/>
            <person name="Tang G."/>
            <person name="Zhang D."/>
            <person name="Sun W.-H."/>
            <person name="Liu D.-K."/>
            <person name="Li Y."/>
            <person name="Chen G.-Z."/>
            <person name="Liu X.-D."/>
            <person name="Liao X.-Y."/>
            <person name="Jiang Y.-T."/>
            <person name="Yu X."/>
            <person name="Hao Y."/>
            <person name="Huang J."/>
            <person name="Zhao X.-W."/>
            <person name="Ke S."/>
            <person name="Chen Y.-Y."/>
            <person name="Wu W.-L."/>
            <person name="Hsu J.-L."/>
            <person name="Lin Y.-F."/>
            <person name="Huang M.-D."/>
            <person name="Li C.-Y."/>
            <person name="Huang L."/>
            <person name="Wang Z.-W."/>
            <person name="Zhao X."/>
            <person name="Zhong W.-Y."/>
            <person name="Peng D.-H."/>
            <person name="Ahmad S."/>
            <person name="Lan S."/>
            <person name="Zhang J.-S."/>
            <person name="Tsai W.-C."/>
            <person name="Van De Peer Y."/>
            <person name="Liu Z.-J."/>
        </authorList>
    </citation>
    <scope>NUCLEOTIDE SEQUENCE</scope>
    <source>
        <strain evidence="11">CP</strain>
        <tissue evidence="11">Leaves</tissue>
    </source>
</reference>
<reference evidence="11" key="1">
    <citation type="journal article" date="2023" name="Nat. Commun.">
        <title>Diploid and tetraploid genomes of Acorus and the evolution of monocots.</title>
        <authorList>
            <person name="Ma L."/>
            <person name="Liu K.W."/>
            <person name="Li Z."/>
            <person name="Hsiao Y.Y."/>
            <person name="Qi Y."/>
            <person name="Fu T."/>
            <person name="Tang G.D."/>
            <person name="Zhang D."/>
            <person name="Sun W.H."/>
            <person name="Liu D.K."/>
            <person name="Li Y."/>
            <person name="Chen G.Z."/>
            <person name="Liu X.D."/>
            <person name="Liao X.Y."/>
            <person name="Jiang Y.T."/>
            <person name="Yu X."/>
            <person name="Hao Y."/>
            <person name="Huang J."/>
            <person name="Zhao X.W."/>
            <person name="Ke S."/>
            <person name="Chen Y.Y."/>
            <person name="Wu W.L."/>
            <person name="Hsu J.L."/>
            <person name="Lin Y.F."/>
            <person name="Huang M.D."/>
            <person name="Li C.Y."/>
            <person name="Huang L."/>
            <person name="Wang Z.W."/>
            <person name="Zhao X."/>
            <person name="Zhong W.Y."/>
            <person name="Peng D.H."/>
            <person name="Ahmad S."/>
            <person name="Lan S."/>
            <person name="Zhang J.S."/>
            <person name="Tsai W.C."/>
            <person name="Van de Peer Y."/>
            <person name="Liu Z.J."/>
        </authorList>
    </citation>
    <scope>NUCLEOTIDE SEQUENCE</scope>
    <source>
        <strain evidence="11">CP</strain>
    </source>
</reference>
<comment type="subcellular location">
    <subcellularLocation>
        <location evidence="1 10">Endoplasmic reticulum membrane</location>
        <topology evidence="1 10">Multi-pass membrane protein</topology>
    </subcellularLocation>
</comment>
<evidence type="ECO:0000256" key="3">
    <source>
        <dbReference type="ARBA" id="ARBA00008715"/>
    </source>
</evidence>
<dbReference type="Pfam" id="PF03155">
    <property type="entry name" value="Alg6_Alg8"/>
    <property type="match status" value="1"/>
</dbReference>
<keyword evidence="12" id="KW-1185">Reference proteome</keyword>
<name>A0AAV9F6R0_ACOCL</name>
<keyword evidence="8" id="KW-1133">Transmembrane helix</keyword>
<evidence type="ECO:0000256" key="2">
    <source>
        <dbReference type="ARBA" id="ARBA00004922"/>
    </source>
</evidence>
<dbReference type="Proteomes" id="UP001180020">
    <property type="component" value="Unassembled WGS sequence"/>
</dbReference>
<keyword evidence="9" id="KW-0472">Membrane</keyword>
<dbReference type="PANTHER" id="PTHR12413">
    <property type="entry name" value="DOLICHYL GLYCOSYLTRANSFERASE"/>
    <property type="match status" value="1"/>
</dbReference>
<comment type="similarity">
    <text evidence="3 10">Belongs to the ALG6/ALG8 glucosyltransferase family.</text>
</comment>
<gene>
    <name evidence="11" type="ORF">QJS10_CPA03g00005</name>
</gene>
<keyword evidence="6" id="KW-0812">Transmembrane</keyword>
<dbReference type="GO" id="GO:0042281">
    <property type="term" value="F:dolichyl pyrophosphate Man9GlcNAc2 alpha-1,3-glucosyltransferase activity"/>
    <property type="evidence" value="ECO:0007669"/>
    <property type="project" value="TreeGrafter"/>
</dbReference>
<proteinExistence type="inferred from homology"/>
<comment type="caution">
    <text evidence="11">The sequence shown here is derived from an EMBL/GenBank/DDBJ whole genome shotgun (WGS) entry which is preliminary data.</text>
</comment>
<accession>A0AAV9F6R0</accession>
<organism evidence="11 12">
    <name type="scientific">Acorus calamus</name>
    <name type="common">Sweet flag</name>
    <dbReference type="NCBI Taxonomy" id="4465"/>
    <lineage>
        <taxon>Eukaryota</taxon>
        <taxon>Viridiplantae</taxon>
        <taxon>Streptophyta</taxon>
        <taxon>Embryophyta</taxon>
        <taxon>Tracheophyta</taxon>
        <taxon>Spermatophyta</taxon>
        <taxon>Magnoliopsida</taxon>
        <taxon>Liliopsida</taxon>
        <taxon>Acoraceae</taxon>
        <taxon>Acorus</taxon>
    </lineage>
</organism>